<dbReference type="NCBIfam" id="TIGR01695">
    <property type="entry name" value="murJ_mviN"/>
    <property type="match status" value="1"/>
</dbReference>
<feature type="transmembrane region" description="Helical" evidence="8">
    <location>
        <begin position="44"/>
        <end position="64"/>
    </location>
</feature>
<dbReference type="EMBL" id="JAUSTQ010000013">
    <property type="protein sequence ID" value="MDQ0160533.1"/>
    <property type="molecule type" value="Genomic_DNA"/>
</dbReference>
<keyword evidence="4 8" id="KW-0133">Cell shape</keyword>
<accession>A0ABT9VHV0</accession>
<dbReference type="InterPro" id="IPR051050">
    <property type="entry name" value="Lipid_II_flippase_MurJ/MviN"/>
</dbReference>
<feature type="transmembrane region" description="Helical" evidence="8">
    <location>
        <begin position="307"/>
        <end position="329"/>
    </location>
</feature>
<organism evidence="10 11">
    <name type="scientific">Alkalibacillus salilacus</name>
    <dbReference type="NCBI Taxonomy" id="284582"/>
    <lineage>
        <taxon>Bacteria</taxon>
        <taxon>Bacillati</taxon>
        <taxon>Bacillota</taxon>
        <taxon>Bacilli</taxon>
        <taxon>Bacillales</taxon>
        <taxon>Bacillaceae</taxon>
        <taxon>Alkalibacillus</taxon>
    </lineage>
</organism>
<evidence type="ECO:0000256" key="7">
    <source>
        <dbReference type="ARBA" id="ARBA00023136"/>
    </source>
</evidence>
<keyword evidence="2 8" id="KW-1003">Cell membrane</keyword>
<comment type="function">
    <text evidence="8 9">Involved in peptidoglycan biosynthesis. Transports lipid-linked peptidoglycan precursors from the inner to the outer leaflet of the cytoplasmic membrane.</text>
</comment>
<proteinExistence type="inferred from homology"/>
<evidence type="ECO:0000256" key="1">
    <source>
        <dbReference type="ARBA" id="ARBA00004651"/>
    </source>
</evidence>
<keyword evidence="8 9" id="KW-0813">Transport</keyword>
<protein>
    <recommendedName>
        <fullName evidence="8">Probable lipid II flippase MurJ</fullName>
    </recommendedName>
</protein>
<feature type="transmembrane region" description="Helical" evidence="8">
    <location>
        <begin position="407"/>
        <end position="425"/>
    </location>
</feature>
<evidence type="ECO:0000256" key="2">
    <source>
        <dbReference type="ARBA" id="ARBA00022475"/>
    </source>
</evidence>
<feature type="transmembrane region" description="Helical" evidence="8">
    <location>
        <begin position="184"/>
        <end position="206"/>
    </location>
</feature>
<evidence type="ECO:0000256" key="6">
    <source>
        <dbReference type="ARBA" id="ARBA00022989"/>
    </source>
</evidence>
<gene>
    <name evidence="8" type="primary">murJ</name>
    <name evidence="10" type="ORF">J2S77_002537</name>
</gene>
<comment type="similarity">
    <text evidence="8 9">Belongs to the MurJ/MviN family.</text>
</comment>
<name>A0ABT9VHV0_9BACI</name>
<feature type="transmembrane region" description="Helical" evidence="8">
    <location>
        <begin position="158"/>
        <end position="178"/>
    </location>
</feature>
<feature type="transmembrane region" description="Helical" evidence="8">
    <location>
        <begin position="437"/>
        <end position="458"/>
    </location>
</feature>
<dbReference type="InterPro" id="IPR004268">
    <property type="entry name" value="MurJ"/>
</dbReference>
<evidence type="ECO:0000256" key="5">
    <source>
        <dbReference type="ARBA" id="ARBA00022984"/>
    </source>
</evidence>
<dbReference type="Proteomes" id="UP001224359">
    <property type="component" value="Unassembled WGS sequence"/>
</dbReference>
<evidence type="ECO:0000256" key="3">
    <source>
        <dbReference type="ARBA" id="ARBA00022692"/>
    </source>
</evidence>
<feature type="transmembrane region" description="Helical" evidence="8">
    <location>
        <begin position="85"/>
        <end position="106"/>
    </location>
</feature>
<reference evidence="10 11" key="1">
    <citation type="submission" date="2023-07" db="EMBL/GenBank/DDBJ databases">
        <title>Genomic Encyclopedia of Type Strains, Phase IV (KMG-IV): sequencing the most valuable type-strain genomes for metagenomic binning, comparative biology and taxonomic classification.</title>
        <authorList>
            <person name="Goeker M."/>
        </authorList>
    </citation>
    <scope>NUCLEOTIDE SEQUENCE [LARGE SCALE GENOMIC DNA]</scope>
    <source>
        <strain evidence="10 11">DSM 16460</strain>
    </source>
</reference>
<dbReference type="HAMAP" id="MF_02078">
    <property type="entry name" value="MurJ_MviN"/>
    <property type="match status" value="1"/>
</dbReference>
<evidence type="ECO:0000313" key="10">
    <source>
        <dbReference type="EMBL" id="MDQ0160533.1"/>
    </source>
</evidence>
<evidence type="ECO:0000256" key="9">
    <source>
        <dbReference type="PIRNR" id="PIRNR002869"/>
    </source>
</evidence>
<sequence>MFRRHSLFQAFGLVASLSIVSKLLGFVREAIIANYFGTSIAADLFYVAFIIPTIAFTVIGSTARGRVLPLTIENMQQSPDQAHKILQGFIQLFLIIACIITVFILVGSQPLIQIIAPGFSNSEIRSATYLTSILSPLVIILTMASISQIIYHAHESFTIPAVGPVVNNFLVILMIMLLHPYLGLYSLAVSVLIGGISQFAIQWINIPNKRLYFRKWDKQQLVSSFKLLKPMVPILIATLALQLNTLIDRLVASFLEEGSIAALNYSYRLLWIPLSILLIPITTIIFPKLTQAFQHNQANYETFIATGFKLILLTSIPFMIVMLFDASHLVSMVYERGAFDAKATERTSYAFIFYTLGLLFIALREYFTQHFYIVKDYKTIAQVSVIGVLINILGSICLAPILSINGIALATTLSMLFQASYFYYLISRGYGLLNWPILIRVVLSFIIITFVIYLTRPYYQNGDFITISITSVITFALFYGVMKQTIHKTWHYLKGL</sequence>
<feature type="transmembrane region" description="Helical" evidence="8">
    <location>
        <begin position="464"/>
        <end position="482"/>
    </location>
</feature>
<comment type="pathway">
    <text evidence="8">Cell wall biogenesis; peptidoglycan biosynthesis.</text>
</comment>
<dbReference type="RefSeq" id="WP_306977854.1">
    <property type="nucleotide sequence ID" value="NZ_JAUSTQ010000013.1"/>
</dbReference>
<feature type="transmembrane region" description="Helical" evidence="8">
    <location>
        <begin position="379"/>
        <end position="401"/>
    </location>
</feature>
<keyword evidence="7 8" id="KW-0472">Membrane</keyword>
<evidence type="ECO:0000256" key="4">
    <source>
        <dbReference type="ARBA" id="ARBA00022960"/>
    </source>
</evidence>
<keyword evidence="3 8" id="KW-0812">Transmembrane</keyword>
<comment type="subcellular location">
    <subcellularLocation>
        <location evidence="1 8">Cell membrane</location>
        <topology evidence="1 8">Multi-pass membrane protein</topology>
    </subcellularLocation>
</comment>
<feature type="transmembrane region" description="Helical" evidence="8">
    <location>
        <begin position="126"/>
        <end position="146"/>
    </location>
</feature>
<dbReference type="PRINTS" id="PR01806">
    <property type="entry name" value="VIRFACTRMVIN"/>
</dbReference>
<comment type="caution">
    <text evidence="10">The sequence shown here is derived from an EMBL/GenBank/DDBJ whole genome shotgun (WGS) entry which is preliminary data.</text>
</comment>
<feature type="transmembrane region" description="Helical" evidence="8">
    <location>
        <begin position="227"/>
        <end position="247"/>
    </location>
</feature>
<keyword evidence="6 8" id="KW-1133">Transmembrane helix</keyword>
<evidence type="ECO:0000313" key="11">
    <source>
        <dbReference type="Proteomes" id="UP001224359"/>
    </source>
</evidence>
<keyword evidence="5 8" id="KW-0573">Peptidoglycan synthesis</keyword>
<dbReference type="PANTHER" id="PTHR47019">
    <property type="entry name" value="LIPID II FLIPPASE MURJ"/>
    <property type="match status" value="1"/>
</dbReference>
<feature type="transmembrane region" description="Helical" evidence="8">
    <location>
        <begin position="349"/>
        <end position="367"/>
    </location>
</feature>
<dbReference type="PANTHER" id="PTHR47019:SF1">
    <property type="entry name" value="LIPID II FLIPPASE MURJ"/>
    <property type="match status" value="1"/>
</dbReference>
<dbReference type="PIRSF" id="PIRSF002869">
    <property type="entry name" value="MviN"/>
    <property type="match status" value="1"/>
</dbReference>
<keyword evidence="11" id="KW-1185">Reference proteome</keyword>
<evidence type="ECO:0000256" key="8">
    <source>
        <dbReference type="HAMAP-Rule" id="MF_02078"/>
    </source>
</evidence>
<dbReference type="Pfam" id="PF03023">
    <property type="entry name" value="MurJ"/>
    <property type="match status" value="1"/>
</dbReference>
<feature type="transmembrane region" description="Helical" evidence="8">
    <location>
        <begin position="267"/>
        <end position="286"/>
    </location>
</feature>
<keyword evidence="8 9" id="KW-0961">Cell wall biogenesis/degradation</keyword>